<keyword evidence="4" id="KW-1185">Reference proteome</keyword>
<protein>
    <submittedName>
        <fullName evidence="3">Uncharacterized protein</fullName>
    </submittedName>
</protein>
<organism evidence="3 4">
    <name type="scientific">Pyronema omphalodes (strain CBS 100304)</name>
    <name type="common">Pyronema confluens</name>
    <dbReference type="NCBI Taxonomy" id="1076935"/>
    <lineage>
        <taxon>Eukaryota</taxon>
        <taxon>Fungi</taxon>
        <taxon>Dikarya</taxon>
        <taxon>Ascomycota</taxon>
        <taxon>Pezizomycotina</taxon>
        <taxon>Pezizomycetes</taxon>
        <taxon>Pezizales</taxon>
        <taxon>Pyronemataceae</taxon>
        <taxon>Pyronema</taxon>
    </lineage>
</organism>
<dbReference type="OrthoDB" id="5150166at2759"/>
<dbReference type="Pfam" id="PF10022">
    <property type="entry name" value="DUF2264"/>
    <property type="match status" value="1"/>
</dbReference>
<evidence type="ECO:0000313" key="4">
    <source>
        <dbReference type="Proteomes" id="UP000018144"/>
    </source>
</evidence>
<feature type="domain" description="DUF2264" evidence="2">
    <location>
        <begin position="271"/>
        <end position="531"/>
    </location>
</feature>
<dbReference type="InterPro" id="IPR016624">
    <property type="entry name" value="UCP014753"/>
</dbReference>
<reference evidence="3 4" key="1">
    <citation type="journal article" date="2013" name="PLoS Genet.">
        <title>The genome and development-dependent transcriptomes of Pyronema confluens: a window into fungal evolution.</title>
        <authorList>
            <person name="Traeger S."/>
            <person name="Altegoer F."/>
            <person name="Freitag M."/>
            <person name="Gabaldon T."/>
            <person name="Kempken F."/>
            <person name="Kumar A."/>
            <person name="Marcet-Houben M."/>
            <person name="Poggeler S."/>
            <person name="Stajich J.E."/>
            <person name="Nowrousian M."/>
        </authorList>
    </citation>
    <scope>NUCLEOTIDE SEQUENCE [LARGE SCALE GENOMIC DNA]</scope>
    <source>
        <strain evidence="4">CBS 100304</strain>
        <tissue evidence="3">Vegetative mycelium</tissue>
    </source>
</reference>
<dbReference type="eggNOG" id="ENOG502QU9P">
    <property type="taxonomic scope" value="Eukaryota"/>
</dbReference>
<name>U4LVD8_PYROM</name>
<evidence type="ECO:0000259" key="1">
    <source>
        <dbReference type="Pfam" id="PF10022"/>
    </source>
</evidence>
<evidence type="ECO:0000313" key="3">
    <source>
        <dbReference type="EMBL" id="CCX34487.1"/>
    </source>
</evidence>
<dbReference type="InterPro" id="IPR049349">
    <property type="entry name" value="DUF2264_N"/>
</dbReference>
<dbReference type="PANTHER" id="PTHR35339:SF4">
    <property type="entry name" value="LINALOOL DEHYDRATASE_ISOMERASE DOMAIN-CONTAINING PROTEIN"/>
    <property type="match status" value="1"/>
</dbReference>
<dbReference type="AlphaFoldDB" id="U4LVD8"/>
<dbReference type="InterPro" id="IPR049237">
    <property type="entry name" value="DUF2264_C"/>
</dbReference>
<dbReference type="Pfam" id="PF20938">
    <property type="entry name" value="DUF2264_C"/>
    <property type="match status" value="1"/>
</dbReference>
<gene>
    <name evidence="3" type="ORF">PCON_03751</name>
</gene>
<evidence type="ECO:0000259" key="2">
    <source>
        <dbReference type="Pfam" id="PF20938"/>
    </source>
</evidence>
<feature type="domain" description="DUF2264" evidence="1">
    <location>
        <begin position="1"/>
        <end position="262"/>
    </location>
</feature>
<proteinExistence type="predicted"/>
<sequence length="532" mass="60125">MVEMAPMGFWLATCGSSFLGQLGKREKGNIENWFGSVNSRELMTSPQMPDTNWLWFRVFSNLGLRSLGLAYNASKLKTDMDHLDSFYVGSGWSTDGPRNIQMDYYSGPFAIQTSQLIYSKLAAETDPERCKEYKDRARQYALDHIHYFDAEGRAIPFGRSTTYRFAMAAFWGALAYAFGPDDPLPTPLTWGIVKGLLLRNLRWWSKQPAIFTPSGTLSIGYCYPNMYFTENYNSPGSPYWCMKAFLPLAVSKTHPFWSSVEEVYPLASIPPVVRLHKPLHIVSHRGGHTMLLSSGQFCSYPLKATQAKYGKFAYSSAFGFSVPTGSYQLEQHAIDSMIGLSDDEGETWKTRRLALDARIEIIGGGPVLRSKWTPWDDVEVETYLIPPTEEAPNWHLRVHKIRTEREIKTAEGGFAIYGQDEDGRHLGEFGQNTVDGYREKSGSAVAVSRAGVVGIVELGTEKRKGEVLRADANSNLMESRTVIPTLHRDLGRRETVVFVTAVFAVPESVSRWREWSEEQWEKKPRIPSWLNL</sequence>
<dbReference type="PANTHER" id="PTHR35339">
    <property type="entry name" value="LINALOOL DEHYDRATASE_ISOMERASE DOMAIN-CONTAINING PROTEIN"/>
    <property type="match status" value="1"/>
</dbReference>
<dbReference type="OMA" id="SPYWCCK"/>
<accession>U4LVD8</accession>
<dbReference type="Proteomes" id="UP000018144">
    <property type="component" value="Unassembled WGS sequence"/>
</dbReference>
<dbReference type="STRING" id="1076935.U4LVD8"/>
<dbReference type="PIRSF" id="PIRSF014753">
    <property type="entry name" value="UCP014753"/>
    <property type="match status" value="1"/>
</dbReference>
<dbReference type="EMBL" id="HF936539">
    <property type="protein sequence ID" value="CCX34487.1"/>
    <property type="molecule type" value="Genomic_DNA"/>
</dbReference>